<evidence type="ECO:0000313" key="2">
    <source>
        <dbReference type="Proteomes" id="UP001057841"/>
    </source>
</evidence>
<proteinExistence type="predicted"/>
<name>A0A976SPP1_9CAUD</name>
<accession>A0A976SPP1</accession>
<evidence type="ECO:0000313" key="1">
    <source>
        <dbReference type="EMBL" id="UVD33075.1"/>
    </source>
</evidence>
<protein>
    <submittedName>
        <fullName evidence="1">Uncharacterized protein</fullName>
    </submittedName>
</protein>
<sequence length="82" mass="9026">MGTRNQGGFKMKVQIVTLHCKKGITTLGGTTFHSFSEGETYADLHYIWRDGQHVVNYSDPATGKRHGVSLPAHDIAQVNTVL</sequence>
<dbReference type="EMBL" id="OP018999">
    <property type="protein sequence ID" value="UVD33075.1"/>
    <property type="molecule type" value="Genomic_DNA"/>
</dbReference>
<dbReference type="Proteomes" id="UP001057841">
    <property type="component" value="Segment"/>
</dbReference>
<keyword evidence="2" id="KW-1185">Reference proteome</keyword>
<organism evidence="1 2">
    <name type="scientific">Escherichia phage NTNC80A</name>
    <dbReference type="NCBI Taxonomy" id="2970325"/>
    <lineage>
        <taxon>Viruses</taxon>
        <taxon>Duplodnaviria</taxon>
        <taxon>Heunggongvirae</taxon>
        <taxon>Uroviricota</taxon>
        <taxon>Caudoviricetes</taxon>
        <taxon>Autographivirales</taxon>
        <taxon>Autosignataviridae</taxon>
        <taxon>Molineuxvirinae</taxon>
        <taxon>Rodentiumvirus</taxon>
        <taxon>Rodentiumvirus NTNC80A</taxon>
    </lineage>
</organism>
<reference evidence="1" key="1">
    <citation type="submission" date="2022-07" db="EMBL/GenBank/DDBJ databases">
        <authorList>
            <person name="Chaudhary N."/>
        </authorList>
    </citation>
    <scope>NUCLEOTIDE SEQUENCE</scope>
</reference>